<accession>A0A381TQS3</accession>
<dbReference type="PRINTS" id="PR00412">
    <property type="entry name" value="EPOXHYDRLASE"/>
</dbReference>
<organism evidence="3">
    <name type="scientific">marine metagenome</name>
    <dbReference type="NCBI Taxonomy" id="408172"/>
    <lineage>
        <taxon>unclassified sequences</taxon>
        <taxon>metagenomes</taxon>
        <taxon>ecological metagenomes</taxon>
    </lineage>
</organism>
<name>A0A381TQS3_9ZZZZ</name>
<dbReference type="SUPFAM" id="SSF53474">
    <property type="entry name" value="alpha/beta-Hydrolases"/>
    <property type="match status" value="1"/>
</dbReference>
<dbReference type="Pfam" id="PF00561">
    <property type="entry name" value="Abhydrolase_1"/>
    <property type="match status" value="1"/>
</dbReference>
<dbReference type="NCBIfam" id="NF002938">
    <property type="entry name" value="PRK03592.1"/>
    <property type="match status" value="1"/>
</dbReference>
<dbReference type="InterPro" id="IPR000639">
    <property type="entry name" value="Epox_hydrolase-like"/>
</dbReference>
<gene>
    <name evidence="3" type="ORF">METZ01_LOCUS71270</name>
</gene>
<dbReference type="InterPro" id="IPR029058">
    <property type="entry name" value="AB_hydrolase_fold"/>
</dbReference>
<feature type="domain" description="AB hydrolase-1" evidence="2">
    <location>
        <begin position="33"/>
        <end position="280"/>
    </location>
</feature>
<dbReference type="GO" id="GO:0016787">
    <property type="term" value="F:hydrolase activity"/>
    <property type="evidence" value="ECO:0007669"/>
    <property type="project" value="UniProtKB-KW"/>
</dbReference>
<evidence type="ECO:0000256" key="1">
    <source>
        <dbReference type="ARBA" id="ARBA00022801"/>
    </source>
</evidence>
<dbReference type="Gene3D" id="3.40.50.1820">
    <property type="entry name" value="alpha/beta hydrolase"/>
    <property type="match status" value="1"/>
</dbReference>
<dbReference type="EMBL" id="UINC01005009">
    <property type="protein sequence ID" value="SVA18416.1"/>
    <property type="molecule type" value="Genomic_DNA"/>
</dbReference>
<dbReference type="AlphaFoldDB" id="A0A381TQS3"/>
<keyword evidence="1" id="KW-0378">Hydrolase</keyword>
<reference evidence="3" key="1">
    <citation type="submission" date="2018-05" db="EMBL/GenBank/DDBJ databases">
        <authorList>
            <person name="Lanie J.A."/>
            <person name="Ng W.-L."/>
            <person name="Kazmierczak K.M."/>
            <person name="Andrzejewski T.M."/>
            <person name="Davidsen T.M."/>
            <person name="Wayne K.J."/>
            <person name="Tettelin H."/>
            <person name="Glass J.I."/>
            <person name="Rusch D."/>
            <person name="Podicherti R."/>
            <person name="Tsui H.-C.T."/>
            <person name="Winkler M.E."/>
        </authorList>
    </citation>
    <scope>NUCLEOTIDE SEQUENCE</scope>
</reference>
<protein>
    <recommendedName>
        <fullName evidence="2">AB hydrolase-1 domain-containing protein</fullName>
    </recommendedName>
</protein>
<dbReference type="InterPro" id="IPR000073">
    <property type="entry name" value="AB_hydrolase_1"/>
</dbReference>
<evidence type="ECO:0000313" key="3">
    <source>
        <dbReference type="EMBL" id="SVA18416.1"/>
    </source>
</evidence>
<sequence>MNEEISSSFKYDKSFIEIFGKKMAYVDKGQGDPIVFLHGNPTSSYLWRNIMPYVENHGRVIAPDLIGMGDSEKLEDSGPGRYTFEEHAKYLYALFDKLELNNATLVIHDWGSALGFNWTRLNPEKVKALVYMEAITAPIKDWEAWPEVARNIFQAFRSDSGEELILEKNVFVEGVLAGDVSRGLTDEEMSTYRKPFTEPGESRRPTLTWPRQIPIAGEPKNVVDIVNSYAEFLKDSDVPKLFINADPGAILVGEQREEARKWPNQKEVTVQGNHFVQESAPHEIGKEISNFLKSLN</sequence>
<dbReference type="PANTHER" id="PTHR43329">
    <property type="entry name" value="EPOXIDE HYDROLASE"/>
    <property type="match status" value="1"/>
</dbReference>
<proteinExistence type="predicted"/>
<evidence type="ECO:0000259" key="2">
    <source>
        <dbReference type="Pfam" id="PF00561"/>
    </source>
</evidence>